<protein>
    <submittedName>
        <fullName evidence="2">Uncharacterized protein</fullName>
    </submittedName>
</protein>
<keyword evidence="3" id="KW-1185">Reference proteome</keyword>
<evidence type="ECO:0000313" key="2">
    <source>
        <dbReference type="EMBL" id="MPC35754.1"/>
    </source>
</evidence>
<dbReference type="Proteomes" id="UP000324222">
    <property type="component" value="Unassembled WGS sequence"/>
</dbReference>
<evidence type="ECO:0000256" key="1">
    <source>
        <dbReference type="SAM" id="MobiDB-lite"/>
    </source>
</evidence>
<evidence type="ECO:0000313" key="3">
    <source>
        <dbReference type="Proteomes" id="UP000324222"/>
    </source>
</evidence>
<feature type="compositionally biased region" description="Polar residues" evidence="1">
    <location>
        <begin position="90"/>
        <end position="107"/>
    </location>
</feature>
<feature type="region of interest" description="Disordered" evidence="1">
    <location>
        <begin position="48"/>
        <end position="139"/>
    </location>
</feature>
<name>A0A5B7ETZ6_PORTR</name>
<reference evidence="2 3" key="1">
    <citation type="submission" date="2019-05" db="EMBL/GenBank/DDBJ databases">
        <title>Another draft genome of Portunus trituberculatus and its Hox gene families provides insights of decapod evolution.</title>
        <authorList>
            <person name="Jeong J.-H."/>
            <person name="Song I."/>
            <person name="Kim S."/>
            <person name="Choi T."/>
            <person name="Kim D."/>
            <person name="Ryu S."/>
            <person name="Kim W."/>
        </authorList>
    </citation>
    <scope>NUCLEOTIDE SEQUENCE [LARGE SCALE GENOMIC DNA]</scope>
    <source>
        <tissue evidence="2">Muscle</tissue>
    </source>
</reference>
<accession>A0A5B7ETZ6</accession>
<dbReference type="AlphaFoldDB" id="A0A5B7ETZ6"/>
<organism evidence="2 3">
    <name type="scientific">Portunus trituberculatus</name>
    <name type="common">Swimming crab</name>
    <name type="synonym">Neptunus trituberculatus</name>
    <dbReference type="NCBI Taxonomy" id="210409"/>
    <lineage>
        <taxon>Eukaryota</taxon>
        <taxon>Metazoa</taxon>
        <taxon>Ecdysozoa</taxon>
        <taxon>Arthropoda</taxon>
        <taxon>Crustacea</taxon>
        <taxon>Multicrustacea</taxon>
        <taxon>Malacostraca</taxon>
        <taxon>Eumalacostraca</taxon>
        <taxon>Eucarida</taxon>
        <taxon>Decapoda</taxon>
        <taxon>Pleocyemata</taxon>
        <taxon>Brachyura</taxon>
        <taxon>Eubrachyura</taxon>
        <taxon>Portunoidea</taxon>
        <taxon>Portunidae</taxon>
        <taxon>Portuninae</taxon>
        <taxon>Portunus</taxon>
    </lineage>
</organism>
<feature type="compositionally biased region" description="Low complexity" evidence="1">
    <location>
        <begin position="127"/>
        <end position="139"/>
    </location>
</feature>
<proteinExistence type="predicted"/>
<gene>
    <name evidence="2" type="ORF">E2C01_029189</name>
</gene>
<comment type="caution">
    <text evidence="2">The sequence shown here is derived from an EMBL/GenBank/DDBJ whole genome shotgun (WGS) entry which is preliminary data.</text>
</comment>
<dbReference type="EMBL" id="VSRR010003339">
    <property type="protein sequence ID" value="MPC35754.1"/>
    <property type="molecule type" value="Genomic_DNA"/>
</dbReference>
<sequence length="139" mass="15844">MDVKWTRIVSHHRDFQCLRVISREQRGGAERGGPARVLYVHTYIHLGPQVNNLSPPRPPHHHTDRGKTNTTSLSHPLVSRRNSRAHIRSSVDNNDSLSRLGSQQQSWFAHAAPSEPARHNGQQRVNSSSGRYSLRSYRE</sequence>